<name>A0A0N4UTJ3_ENTVE</name>
<accession>A0A0N4UTJ3</accession>
<keyword evidence="4" id="KW-1185">Reference proteome</keyword>
<feature type="domain" description="Ground-like" evidence="2">
    <location>
        <begin position="230"/>
        <end position="300"/>
    </location>
</feature>
<dbReference type="Proteomes" id="UP000274131">
    <property type="component" value="Unassembled WGS sequence"/>
</dbReference>
<reference evidence="3 4" key="2">
    <citation type="submission" date="2018-10" db="EMBL/GenBank/DDBJ databases">
        <authorList>
            <consortium name="Pathogen Informatics"/>
        </authorList>
    </citation>
    <scope>NUCLEOTIDE SEQUENCE [LARGE SCALE GENOMIC DNA]</scope>
</reference>
<gene>
    <name evidence="3" type="ORF">EVEC_LOCUS408</name>
</gene>
<dbReference type="WBParaSite" id="EVEC_0000060501-mRNA-1">
    <property type="protein sequence ID" value="EVEC_0000060501-mRNA-1"/>
    <property type="gene ID" value="EVEC_0000060501"/>
</dbReference>
<dbReference type="Pfam" id="PF04155">
    <property type="entry name" value="Ground-like"/>
    <property type="match status" value="1"/>
</dbReference>
<evidence type="ECO:0000313" key="4">
    <source>
        <dbReference type="Proteomes" id="UP000274131"/>
    </source>
</evidence>
<feature type="region of interest" description="Disordered" evidence="1">
    <location>
        <begin position="32"/>
        <end position="66"/>
    </location>
</feature>
<sequence>MCPAAGNLPVAPKREQQLPSWFCPTPVCPTPACPSRPPRKHKNRSSSANRCSSCPKLASRSTAPVQPCPLLLPCPPPPRCPPPPPPPPPPAPLPIFSSLCPLSTTPKPECSPKVCPPCPPPSSLDCPPIPTCPPPPPPQICTPPAAVTCPPPPPPPECPKQKQASDSYLVSPADDCRDNAKVSHDCCVNCPSDTCVYSDERDSYRRRLRHVQRHKRANNNLVDKYDLYADAKCNDDKLKLLMEKNISKDSSAAKRQIQAVVEREFRTKFNVICSYDNFSYIVHTNTFCQHAVNGINCYAFSVN</sequence>
<proteinExistence type="predicted"/>
<protein>
    <submittedName>
        <fullName evidence="5">Ground-like domain-containing protein</fullName>
    </submittedName>
</protein>
<dbReference type="EMBL" id="UXUI01000546">
    <property type="protein sequence ID" value="VDD85265.1"/>
    <property type="molecule type" value="Genomic_DNA"/>
</dbReference>
<dbReference type="InterPro" id="IPR007284">
    <property type="entry name" value="Ground-like_dom"/>
</dbReference>
<feature type="compositionally biased region" description="Low complexity" evidence="1">
    <location>
        <begin position="45"/>
        <end position="54"/>
    </location>
</feature>
<reference evidence="5" key="1">
    <citation type="submission" date="2017-02" db="UniProtKB">
        <authorList>
            <consortium name="WormBaseParasite"/>
        </authorList>
    </citation>
    <scope>IDENTIFICATION</scope>
</reference>
<dbReference type="OrthoDB" id="5846317at2759"/>
<evidence type="ECO:0000256" key="1">
    <source>
        <dbReference type="SAM" id="MobiDB-lite"/>
    </source>
</evidence>
<evidence type="ECO:0000313" key="5">
    <source>
        <dbReference type="WBParaSite" id="EVEC_0000060501-mRNA-1"/>
    </source>
</evidence>
<evidence type="ECO:0000313" key="3">
    <source>
        <dbReference type="EMBL" id="VDD85265.1"/>
    </source>
</evidence>
<dbReference type="AlphaFoldDB" id="A0A0N4UTJ3"/>
<evidence type="ECO:0000259" key="2">
    <source>
        <dbReference type="Pfam" id="PF04155"/>
    </source>
</evidence>
<organism evidence="5">
    <name type="scientific">Enterobius vermicularis</name>
    <name type="common">Human pinworm</name>
    <dbReference type="NCBI Taxonomy" id="51028"/>
    <lineage>
        <taxon>Eukaryota</taxon>
        <taxon>Metazoa</taxon>
        <taxon>Ecdysozoa</taxon>
        <taxon>Nematoda</taxon>
        <taxon>Chromadorea</taxon>
        <taxon>Rhabditida</taxon>
        <taxon>Spirurina</taxon>
        <taxon>Oxyuridomorpha</taxon>
        <taxon>Oxyuroidea</taxon>
        <taxon>Oxyuridae</taxon>
        <taxon>Enterobius</taxon>
    </lineage>
</organism>